<reference evidence="2" key="2">
    <citation type="submission" date="2020-05" db="UniProtKB">
        <authorList>
            <consortium name="EnsemblMetazoa"/>
        </authorList>
    </citation>
    <scope>IDENTIFICATION</scope>
    <source>
        <strain evidence="2">maculatus3</strain>
    </source>
</reference>
<feature type="compositionally biased region" description="Polar residues" evidence="1">
    <location>
        <begin position="33"/>
        <end position="43"/>
    </location>
</feature>
<accession>A0A182SX05</accession>
<protein>
    <submittedName>
        <fullName evidence="2">Uncharacterized protein</fullName>
    </submittedName>
</protein>
<evidence type="ECO:0000313" key="3">
    <source>
        <dbReference type="Proteomes" id="UP000075901"/>
    </source>
</evidence>
<dbReference type="VEuPathDB" id="VectorBase:AMAM015143"/>
<sequence length="152" mass="16723">MAAFLEAERKVFEAEEAAQHQPESVAGPRTRDQTSPGMSSITKEQIETIIVGINFERQKSLTGANDSEANVGEASALTTEETFVVNMPESPVKSVQEFRSNLVFEDYDFMHQSPVKRSAETVDTKGGRSKEVKFKPQLETIPSDADLLGKGE</sequence>
<proteinExistence type="predicted"/>
<feature type="region of interest" description="Disordered" evidence="1">
    <location>
        <begin position="13"/>
        <end position="43"/>
    </location>
</feature>
<dbReference type="AlphaFoldDB" id="A0A182SX05"/>
<feature type="region of interest" description="Disordered" evidence="1">
    <location>
        <begin position="117"/>
        <end position="136"/>
    </location>
</feature>
<dbReference type="Proteomes" id="UP000075901">
    <property type="component" value="Unassembled WGS sequence"/>
</dbReference>
<evidence type="ECO:0000313" key="2">
    <source>
        <dbReference type="EnsemblMetazoa" id="AMAM015143-PA"/>
    </source>
</evidence>
<organism evidence="2 3">
    <name type="scientific">Anopheles maculatus</name>
    <dbReference type="NCBI Taxonomy" id="74869"/>
    <lineage>
        <taxon>Eukaryota</taxon>
        <taxon>Metazoa</taxon>
        <taxon>Ecdysozoa</taxon>
        <taxon>Arthropoda</taxon>
        <taxon>Hexapoda</taxon>
        <taxon>Insecta</taxon>
        <taxon>Pterygota</taxon>
        <taxon>Neoptera</taxon>
        <taxon>Endopterygota</taxon>
        <taxon>Diptera</taxon>
        <taxon>Nematocera</taxon>
        <taxon>Culicoidea</taxon>
        <taxon>Culicidae</taxon>
        <taxon>Anophelinae</taxon>
        <taxon>Anopheles</taxon>
        <taxon>Anopheles maculatus group</taxon>
    </lineage>
</organism>
<keyword evidence="3" id="KW-1185">Reference proteome</keyword>
<reference evidence="3" key="1">
    <citation type="submission" date="2013-09" db="EMBL/GenBank/DDBJ databases">
        <title>The Genome Sequence of Anopheles maculatus species B.</title>
        <authorList>
            <consortium name="The Broad Institute Genomics Platform"/>
            <person name="Neafsey D.E."/>
            <person name="Besansky N."/>
            <person name="Howell P."/>
            <person name="Walton C."/>
            <person name="Young S.K."/>
            <person name="Zeng Q."/>
            <person name="Gargeya S."/>
            <person name="Fitzgerald M."/>
            <person name="Haas B."/>
            <person name="Abouelleil A."/>
            <person name="Allen A.W."/>
            <person name="Alvarado L."/>
            <person name="Arachchi H.M."/>
            <person name="Berlin A.M."/>
            <person name="Chapman S.B."/>
            <person name="Gainer-Dewar J."/>
            <person name="Goldberg J."/>
            <person name="Griggs A."/>
            <person name="Gujja S."/>
            <person name="Hansen M."/>
            <person name="Howarth C."/>
            <person name="Imamovic A."/>
            <person name="Ireland A."/>
            <person name="Larimer J."/>
            <person name="McCowan C."/>
            <person name="Murphy C."/>
            <person name="Pearson M."/>
            <person name="Poon T.W."/>
            <person name="Priest M."/>
            <person name="Roberts A."/>
            <person name="Saif S."/>
            <person name="Shea T."/>
            <person name="Sisk P."/>
            <person name="Sykes S."/>
            <person name="Wortman J."/>
            <person name="Nusbaum C."/>
            <person name="Birren B."/>
        </authorList>
    </citation>
    <scope>NUCLEOTIDE SEQUENCE [LARGE SCALE GENOMIC DNA]</scope>
    <source>
        <strain evidence="3">maculatus3</strain>
    </source>
</reference>
<evidence type="ECO:0000256" key="1">
    <source>
        <dbReference type="SAM" id="MobiDB-lite"/>
    </source>
</evidence>
<name>A0A182SX05_9DIPT</name>
<dbReference type="EnsemblMetazoa" id="AMAM015143-RA">
    <property type="protein sequence ID" value="AMAM015143-PA"/>
    <property type="gene ID" value="AMAM015143"/>
</dbReference>